<gene>
    <name evidence="3" type="ORF">JI749_00080</name>
</gene>
<evidence type="ECO:0000259" key="2">
    <source>
        <dbReference type="Pfam" id="PF07811"/>
    </source>
</evidence>
<reference evidence="3 4" key="1">
    <citation type="submission" date="2021-01" db="EMBL/GenBank/DDBJ databases">
        <title>Genome seq and assembly of Devosia sp. G19.</title>
        <authorList>
            <person name="Chhetri G."/>
        </authorList>
    </citation>
    <scope>NUCLEOTIDE SEQUENCE [LARGE SCALE GENOMIC DNA]</scope>
    <source>
        <strain evidence="3 4">G19</strain>
    </source>
</reference>
<protein>
    <submittedName>
        <fullName evidence="3">Pilus assembly protein</fullName>
    </submittedName>
</protein>
<dbReference type="Proteomes" id="UP000595460">
    <property type="component" value="Chromosome"/>
</dbReference>
<dbReference type="Pfam" id="PF07811">
    <property type="entry name" value="TadE"/>
    <property type="match status" value="1"/>
</dbReference>
<sequence>MTAIEFGLLAVPFFSILGAILETSLVFLSGQVLESAVQDASRLIRTGQAQSAGMNAAAFKDLVCDGTFGLIRDCNGLHVEVRVVNTFNDVNVSAPVNWTCAAPGPGQTQAQADAACATWTRPEGYSPGVGSSIVTVQVYYKWPVIVPFGGLGLSNLPDGRRVLGAAAVFRNEPFIS</sequence>
<keyword evidence="4" id="KW-1185">Reference proteome</keyword>
<keyword evidence="1" id="KW-1133">Transmembrane helix</keyword>
<feature type="domain" description="TadE-like" evidence="2">
    <location>
        <begin position="2"/>
        <end position="42"/>
    </location>
</feature>
<dbReference type="RefSeq" id="WP_201656965.1">
    <property type="nucleotide sequence ID" value="NZ_CP068047.1"/>
</dbReference>
<organism evidence="3 4">
    <name type="scientific">Devosia oryziradicis</name>
    <dbReference type="NCBI Taxonomy" id="2801335"/>
    <lineage>
        <taxon>Bacteria</taxon>
        <taxon>Pseudomonadati</taxon>
        <taxon>Pseudomonadota</taxon>
        <taxon>Alphaproteobacteria</taxon>
        <taxon>Hyphomicrobiales</taxon>
        <taxon>Devosiaceae</taxon>
        <taxon>Devosia</taxon>
    </lineage>
</organism>
<feature type="transmembrane region" description="Helical" evidence="1">
    <location>
        <begin position="6"/>
        <end position="28"/>
    </location>
</feature>
<keyword evidence="1" id="KW-0472">Membrane</keyword>
<proteinExistence type="predicted"/>
<evidence type="ECO:0000313" key="3">
    <source>
        <dbReference type="EMBL" id="QQR36084.1"/>
    </source>
</evidence>
<dbReference type="InterPro" id="IPR012495">
    <property type="entry name" value="TadE-like_dom"/>
</dbReference>
<evidence type="ECO:0000313" key="4">
    <source>
        <dbReference type="Proteomes" id="UP000595460"/>
    </source>
</evidence>
<keyword evidence="1" id="KW-0812">Transmembrane</keyword>
<accession>A0ABX7BYJ2</accession>
<name>A0ABX7BYJ2_9HYPH</name>
<dbReference type="EMBL" id="CP068047">
    <property type="protein sequence ID" value="QQR36084.1"/>
    <property type="molecule type" value="Genomic_DNA"/>
</dbReference>
<evidence type="ECO:0000256" key="1">
    <source>
        <dbReference type="SAM" id="Phobius"/>
    </source>
</evidence>